<dbReference type="Proteomes" id="UP000027222">
    <property type="component" value="Unassembled WGS sequence"/>
</dbReference>
<accession>A0A067SPJ5</accession>
<evidence type="ECO:0000313" key="2">
    <source>
        <dbReference type="EMBL" id="KDR69614.1"/>
    </source>
</evidence>
<dbReference type="HOGENOM" id="CLU_1083970_0_0_1"/>
<evidence type="ECO:0000313" key="3">
    <source>
        <dbReference type="Proteomes" id="UP000027222"/>
    </source>
</evidence>
<feature type="compositionally biased region" description="Basic and acidic residues" evidence="1">
    <location>
        <begin position="56"/>
        <end position="65"/>
    </location>
</feature>
<feature type="compositionally biased region" description="Polar residues" evidence="1">
    <location>
        <begin position="164"/>
        <end position="173"/>
    </location>
</feature>
<keyword evidence="3" id="KW-1185">Reference proteome</keyword>
<dbReference type="AlphaFoldDB" id="A0A067SPJ5"/>
<feature type="region of interest" description="Disordered" evidence="1">
    <location>
        <begin position="98"/>
        <end position="117"/>
    </location>
</feature>
<feature type="compositionally biased region" description="Pro residues" evidence="1">
    <location>
        <begin position="223"/>
        <end position="234"/>
    </location>
</feature>
<dbReference type="EMBL" id="KL142401">
    <property type="protein sequence ID" value="KDR69614.1"/>
    <property type="molecule type" value="Genomic_DNA"/>
</dbReference>
<feature type="non-terminal residue" evidence="2">
    <location>
        <position position="257"/>
    </location>
</feature>
<reference evidence="3" key="1">
    <citation type="journal article" date="2014" name="Proc. Natl. Acad. Sci. U.S.A.">
        <title>Extensive sampling of basidiomycete genomes demonstrates inadequacy of the white-rot/brown-rot paradigm for wood decay fungi.</title>
        <authorList>
            <person name="Riley R."/>
            <person name="Salamov A.A."/>
            <person name="Brown D.W."/>
            <person name="Nagy L.G."/>
            <person name="Floudas D."/>
            <person name="Held B.W."/>
            <person name="Levasseur A."/>
            <person name="Lombard V."/>
            <person name="Morin E."/>
            <person name="Otillar R."/>
            <person name="Lindquist E.A."/>
            <person name="Sun H."/>
            <person name="LaButti K.M."/>
            <person name="Schmutz J."/>
            <person name="Jabbour D."/>
            <person name="Luo H."/>
            <person name="Baker S.E."/>
            <person name="Pisabarro A.G."/>
            <person name="Walton J.D."/>
            <person name="Blanchette R.A."/>
            <person name="Henrissat B."/>
            <person name="Martin F."/>
            <person name="Cullen D."/>
            <person name="Hibbett D.S."/>
            <person name="Grigoriev I.V."/>
        </authorList>
    </citation>
    <scope>NUCLEOTIDE SEQUENCE [LARGE SCALE GENOMIC DNA]</scope>
    <source>
        <strain evidence="3">CBS 339.88</strain>
    </source>
</reference>
<organism evidence="2 3">
    <name type="scientific">Galerina marginata (strain CBS 339.88)</name>
    <dbReference type="NCBI Taxonomy" id="685588"/>
    <lineage>
        <taxon>Eukaryota</taxon>
        <taxon>Fungi</taxon>
        <taxon>Dikarya</taxon>
        <taxon>Basidiomycota</taxon>
        <taxon>Agaricomycotina</taxon>
        <taxon>Agaricomycetes</taxon>
        <taxon>Agaricomycetidae</taxon>
        <taxon>Agaricales</taxon>
        <taxon>Agaricineae</taxon>
        <taxon>Strophariaceae</taxon>
        <taxon>Galerina</taxon>
    </lineage>
</organism>
<feature type="compositionally biased region" description="Basic and acidic residues" evidence="1">
    <location>
        <begin position="204"/>
        <end position="214"/>
    </location>
</feature>
<gene>
    <name evidence="2" type="ORF">GALMADRAFT_160384</name>
</gene>
<sequence length="257" mass="27651">MSLFLPCPNSSSCRVRSSHSAQPSPSSCLRVRPNVGLVKHDPCSKSNLKLKPTFGLEERPTRRDPPQAGSRYSPPPQPLPGRGVLVVSTPLFPDGLHRRSGSLLRSEGRGAGSAAPAPAPAAVLDAWRLRPTAPGTGTDFQPGVSSSLIKLDFEHGATSPCTCPLFNTNTQDPRPTRGSDPPVRAGNQEDEDGGQEDQDQEEQEERKQDRELNEAHAVLAHNPPTPPVPPPPSRPRWCCCEPSIFSQNSTSNTGLRV</sequence>
<feature type="compositionally biased region" description="Acidic residues" evidence="1">
    <location>
        <begin position="188"/>
        <end position="203"/>
    </location>
</feature>
<proteinExistence type="predicted"/>
<feature type="compositionally biased region" description="Polar residues" evidence="1">
    <location>
        <begin position="244"/>
        <end position="257"/>
    </location>
</feature>
<feature type="compositionally biased region" description="Low complexity" evidence="1">
    <location>
        <begin position="10"/>
        <end position="27"/>
    </location>
</feature>
<evidence type="ECO:0000256" key="1">
    <source>
        <dbReference type="SAM" id="MobiDB-lite"/>
    </source>
</evidence>
<feature type="region of interest" description="Disordered" evidence="1">
    <location>
        <begin position="164"/>
        <end position="257"/>
    </location>
</feature>
<name>A0A067SPJ5_GALM3</name>
<feature type="region of interest" description="Disordered" evidence="1">
    <location>
        <begin position="1"/>
        <end position="85"/>
    </location>
</feature>
<protein>
    <submittedName>
        <fullName evidence="2">Uncharacterized protein</fullName>
    </submittedName>
</protein>